<dbReference type="GeneID" id="100367573"/>
<dbReference type="Pfam" id="PF17921">
    <property type="entry name" value="Integrase_H2C2"/>
    <property type="match status" value="1"/>
</dbReference>
<organism evidence="2 3">
    <name type="scientific">Saccoglossus kowalevskii</name>
    <name type="common">Acorn worm</name>
    <dbReference type="NCBI Taxonomy" id="10224"/>
    <lineage>
        <taxon>Eukaryota</taxon>
        <taxon>Metazoa</taxon>
        <taxon>Hemichordata</taxon>
        <taxon>Enteropneusta</taxon>
        <taxon>Harrimaniidae</taxon>
        <taxon>Saccoglossus</taxon>
    </lineage>
</organism>
<dbReference type="InterPro" id="IPR036397">
    <property type="entry name" value="RNaseH_sf"/>
</dbReference>
<proteinExistence type="predicted"/>
<gene>
    <name evidence="3" type="primary">LOC100367573</name>
</gene>
<feature type="domain" description="Integrase catalytic" evidence="1">
    <location>
        <begin position="215"/>
        <end position="295"/>
    </location>
</feature>
<dbReference type="RefSeq" id="XP_006817359.1">
    <property type="nucleotide sequence ID" value="XM_006817296.1"/>
</dbReference>
<dbReference type="PANTHER" id="PTHR37984:SF8">
    <property type="entry name" value="CCHC-TYPE DOMAIN-CONTAINING PROTEIN"/>
    <property type="match status" value="1"/>
</dbReference>
<evidence type="ECO:0000313" key="3">
    <source>
        <dbReference type="RefSeq" id="XP_006817359.1"/>
    </source>
</evidence>
<reference evidence="3" key="1">
    <citation type="submission" date="2025-08" db="UniProtKB">
        <authorList>
            <consortium name="RefSeq"/>
        </authorList>
    </citation>
    <scope>IDENTIFICATION</scope>
    <source>
        <tissue evidence="3">Testes</tissue>
    </source>
</reference>
<dbReference type="PROSITE" id="PS50994">
    <property type="entry name" value="INTEGRASE"/>
    <property type="match status" value="1"/>
</dbReference>
<accession>A0ABM0MBG8</accession>
<dbReference type="InterPro" id="IPR050951">
    <property type="entry name" value="Retrovirus_Pol_polyprotein"/>
</dbReference>
<dbReference type="InterPro" id="IPR041588">
    <property type="entry name" value="Integrase_H2C2"/>
</dbReference>
<dbReference type="Proteomes" id="UP000694865">
    <property type="component" value="Unplaced"/>
</dbReference>
<protein>
    <submittedName>
        <fullName evidence="3">Uncharacterized protein K02A2.6-like</fullName>
    </submittedName>
</protein>
<keyword evidence="2" id="KW-1185">Reference proteome</keyword>
<dbReference type="InterPro" id="IPR012337">
    <property type="entry name" value="RNaseH-like_sf"/>
</dbReference>
<dbReference type="Gene3D" id="1.10.340.70">
    <property type="match status" value="1"/>
</dbReference>
<dbReference type="PANTHER" id="PTHR37984">
    <property type="entry name" value="PROTEIN CBG26694"/>
    <property type="match status" value="1"/>
</dbReference>
<evidence type="ECO:0000259" key="1">
    <source>
        <dbReference type="PROSITE" id="PS50994"/>
    </source>
</evidence>
<dbReference type="Gene3D" id="3.30.420.10">
    <property type="entry name" value="Ribonuclease H-like superfamily/Ribonuclease H"/>
    <property type="match status" value="1"/>
</dbReference>
<sequence>MSTGKKITVETDHKPLISIMSKPLHSAPARLQRMTLLLQKFNITLVYKQGKELYLADTLSRAPCSNTVQCDSEDMKFDVMTIMPISDERLAELKIETSTDSTLRKLTNVIQHGWPMYKKLLPEIRSYHAFRDELTIDDGLVMKGPRLVIPTSLRAKYIALLHGGHPGVEATKCRVRDIVFWPCMSDDIDKALSSCAVCNSLRAHQQKEPLKSYPVPDLPWSTVATDIFQWNGLHYLVLVDSYSRWFEMDTLRNMTSRTVISKIKRHFTVHGIPHTIISDNAGQFASIEFKQFSKE</sequence>
<name>A0ABM0MBG8_SACKO</name>
<dbReference type="InterPro" id="IPR001584">
    <property type="entry name" value="Integrase_cat-core"/>
</dbReference>
<dbReference type="SUPFAM" id="SSF53098">
    <property type="entry name" value="Ribonuclease H-like"/>
    <property type="match status" value="1"/>
</dbReference>
<evidence type="ECO:0000313" key="2">
    <source>
        <dbReference type="Proteomes" id="UP000694865"/>
    </source>
</evidence>